<dbReference type="GO" id="GO:0007160">
    <property type="term" value="P:cell-matrix adhesion"/>
    <property type="evidence" value="ECO:0007669"/>
    <property type="project" value="TreeGrafter"/>
</dbReference>
<name>A0A7J7ELT9_DICBM</name>
<feature type="compositionally biased region" description="Polar residues" evidence="8">
    <location>
        <begin position="124"/>
        <end position="145"/>
    </location>
</feature>
<dbReference type="InterPro" id="IPR008083">
    <property type="entry name" value="CD34"/>
</dbReference>
<dbReference type="InterPro" id="IPR013836">
    <property type="entry name" value="CD34/Podocalyxin"/>
</dbReference>
<gene>
    <name evidence="10" type="ORF">HPG69_005550</name>
</gene>
<feature type="region of interest" description="Disordered" evidence="8">
    <location>
        <begin position="118"/>
        <end position="145"/>
    </location>
</feature>
<evidence type="ECO:0000256" key="8">
    <source>
        <dbReference type="SAM" id="MobiDB-lite"/>
    </source>
</evidence>
<comment type="subcellular location">
    <subcellularLocation>
        <location evidence="1">Membrane</location>
        <topology evidence="1">Single-pass type I membrane protein</topology>
    </subcellularLocation>
</comment>
<feature type="region of interest" description="Disordered" evidence="8">
    <location>
        <begin position="1"/>
        <end position="55"/>
    </location>
</feature>
<evidence type="ECO:0000313" key="10">
    <source>
        <dbReference type="EMBL" id="KAF5916755.1"/>
    </source>
</evidence>
<proteinExistence type="predicted"/>
<accession>A0A7J7ELT9</accession>
<feature type="region of interest" description="Disordered" evidence="8">
    <location>
        <begin position="370"/>
        <end position="421"/>
    </location>
</feature>
<sequence>MGLRGEAQVNRSQGEGPALPGLKREGWGKSKNRPPCSRAEGREQRVPPGQSSLGLVPLFSSGAGRMLVRRGARVGRGMPRGWTALCLLILLPSGFTCLNSTSPGTVSVVPTTVSNKESIPPSALGSTSLHPVSQESSGTTAAISETPVNFTSTSGLTPFPTTVNSSVQSQTSLTITVSSTTINFSTTEMTLKSHTSPRTALPPAYNSMSPMTYPTKPYTSFYPTSAIIRKEIKCSTVKDVKLTQGICLLLNETSTCEDFKKKNEKTLIRVLCEKEQAENGIGACSLLFVPSEVKPRCQLLNPHSTSNRLSFLHLVFKMRIQDFTEEDLRSHQSYSHKTLIALITLGILLAVLGIMGYFLMNRRSWRPTGERLGEDPYYTENGGGQGYSSGPGASPEAQGKASVNRGAQENGTGQATSRNGHSARQHVILVFFEWGSDGEKPRCREAPRGVDDLAAFTHWPLPSLSSSPPLYRNCQGKAWAFLGYNFLPGGFAFYCFFLGNQSNPLYLLPCNDIARRTCCLKPPPLPLLQVTVDSITSFPFAFQVPGAPHAPPCPHLCTEACTVFWLFLELGSKFQDNILCLCVWETEWGAGDSAWTHVFPLVGDESKQLSPDLSGATQNLCLGSCFSLWVRVDKTMGPDLSGKALDLCASEEASCSEVKT</sequence>
<dbReference type="PANTHER" id="PTHR16677">
    <property type="entry name" value="HEMATOPOIETIC PROGENITOR CELL ANTIGEN CD34"/>
    <property type="match status" value="1"/>
</dbReference>
<feature type="compositionally biased region" description="Polar residues" evidence="8">
    <location>
        <begin position="405"/>
        <end position="421"/>
    </location>
</feature>
<keyword evidence="7" id="KW-0325">Glycoprotein</keyword>
<dbReference type="PRINTS" id="PR01700">
    <property type="entry name" value="CD34ANTIGEN"/>
</dbReference>
<dbReference type="GO" id="GO:0005886">
    <property type="term" value="C:plasma membrane"/>
    <property type="evidence" value="ECO:0007669"/>
    <property type="project" value="UniProtKB-ARBA"/>
</dbReference>
<evidence type="ECO:0000256" key="6">
    <source>
        <dbReference type="ARBA" id="ARBA00023136"/>
    </source>
</evidence>
<keyword evidence="3" id="KW-0732">Signal</keyword>
<reference evidence="10 11" key="1">
    <citation type="journal article" date="2020" name="Mol. Biol. Evol.">
        <title>Interspecific Gene Flow and the Evolution of Specialization in Black and White Rhinoceros.</title>
        <authorList>
            <person name="Moodley Y."/>
            <person name="Westbury M.V."/>
            <person name="Russo I.M."/>
            <person name="Gopalakrishnan S."/>
            <person name="Rakotoarivelo A."/>
            <person name="Olsen R.A."/>
            <person name="Prost S."/>
            <person name="Tunstall T."/>
            <person name="Ryder O.A."/>
            <person name="Dalen L."/>
            <person name="Bruford M.W."/>
        </authorList>
    </citation>
    <scope>NUCLEOTIDE SEQUENCE [LARGE SCALE GENOMIC DNA]</scope>
    <source>
        <strain evidence="10">SBR-YM</strain>
        <tissue evidence="10">Skin</tissue>
    </source>
</reference>
<evidence type="ECO:0000256" key="7">
    <source>
        <dbReference type="ARBA" id="ARBA00023180"/>
    </source>
</evidence>
<evidence type="ECO:0008006" key="12">
    <source>
        <dbReference type="Google" id="ProtNLM"/>
    </source>
</evidence>
<evidence type="ECO:0000256" key="1">
    <source>
        <dbReference type="ARBA" id="ARBA00004479"/>
    </source>
</evidence>
<keyword evidence="2 9" id="KW-0812">Transmembrane</keyword>
<comment type="caution">
    <text evidence="10">The sequence shown here is derived from an EMBL/GenBank/DDBJ whole genome shotgun (WGS) entry which is preliminary data.</text>
</comment>
<feature type="transmembrane region" description="Helical" evidence="9">
    <location>
        <begin position="478"/>
        <end position="499"/>
    </location>
</feature>
<evidence type="ECO:0000256" key="5">
    <source>
        <dbReference type="ARBA" id="ARBA00022989"/>
    </source>
</evidence>
<evidence type="ECO:0000313" key="11">
    <source>
        <dbReference type="Proteomes" id="UP000551758"/>
    </source>
</evidence>
<evidence type="ECO:0000256" key="2">
    <source>
        <dbReference type="ARBA" id="ARBA00022692"/>
    </source>
</evidence>
<evidence type="ECO:0000256" key="3">
    <source>
        <dbReference type="ARBA" id="ARBA00022729"/>
    </source>
</evidence>
<feature type="transmembrane region" description="Helical" evidence="9">
    <location>
        <begin position="339"/>
        <end position="360"/>
    </location>
</feature>
<protein>
    <recommendedName>
        <fullName evidence="12">Hematopoietic progenitor cell antigen CD34</fullName>
    </recommendedName>
</protein>
<dbReference type="Pfam" id="PF06365">
    <property type="entry name" value="CD34_antigen"/>
    <property type="match status" value="1"/>
</dbReference>
<dbReference type="PANTHER" id="PTHR16677:SF1">
    <property type="entry name" value="HEMATOPOIETIC PROGENITOR CELL ANTIGEN CD34"/>
    <property type="match status" value="1"/>
</dbReference>
<evidence type="ECO:0000256" key="4">
    <source>
        <dbReference type="ARBA" id="ARBA00022889"/>
    </source>
</evidence>
<dbReference type="EMBL" id="JACDTQ010002688">
    <property type="protein sequence ID" value="KAF5916755.1"/>
    <property type="molecule type" value="Genomic_DNA"/>
</dbReference>
<organism evidence="10 11">
    <name type="scientific">Diceros bicornis minor</name>
    <name type="common">South-central black rhinoceros</name>
    <dbReference type="NCBI Taxonomy" id="77932"/>
    <lineage>
        <taxon>Eukaryota</taxon>
        <taxon>Metazoa</taxon>
        <taxon>Chordata</taxon>
        <taxon>Craniata</taxon>
        <taxon>Vertebrata</taxon>
        <taxon>Euteleostomi</taxon>
        <taxon>Mammalia</taxon>
        <taxon>Eutheria</taxon>
        <taxon>Laurasiatheria</taxon>
        <taxon>Perissodactyla</taxon>
        <taxon>Rhinocerotidae</taxon>
        <taxon>Diceros</taxon>
    </lineage>
</organism>
<keyword evidence="5 9" id="KW-1133">Transmembrane helix</keyword>
<dbReference type="Proteomes" id="UP000551758">
    <property type="component" value="Unassembled WGS sequence"/>
</dbReference>
<keyword evidence="6 9" id="KW-0472">Membrane</keyword>
<dbReference type="AlphaFoldDB" id="A0A7J7ELT9"/>
<keyword evidence="11" id="KW-1185">Reference proteome</keyword>
<keyword evidence="4" id="KW-0130">Cell adhesion</keyword>
<evidence type="ECO:0000256" key="9">
    <source>
        <dbReference type="SAM" id="Phobius"/>
    </source>
</evidence>